<dbReference type="InterPro" id="IPR011084">
    <property type="entry name" value="DRMBL"/>
</dbReference>
<gene>
    <name evidence="2" type="ORF">QYM36_007220</name>
</gene>
<evidence type="ECO:0000313" key="3">
    <source>
        <dbReference type="Proteomes" id="UP001187531"/>
    </source>
</evidence>
<evidence type="ECO:0000259" key="1">
    <source>
        <dbReference type="Pfam" id="PF07522"/>
    </source>
</evidence>
<organism evidence="2 3">
    <name type="scientific">Artemia franciscana</name>
    <name type="common">Brine shrimp</name>
    <name type="synonym">Artemia sanfranciscana</name>
    <dbReference type="NCBI Taxonomy" id="6661"/>
    <lineage>
        <taxon>Eukaryota</taxon>
        <taxon>Metazoa</taxon>
        <taxon>Ecdysozoa</taxon>
        <taxon>Arthropoda</taxon>
        <taxon>Crustacea</taxon>
        <taxon>Branchiopoda</taxon>
        <taxon>Anostraca</taxon>
        <taxon>Artemiidae</taxon>
        <taxon>Artemia</taxon>
    </lineage>
</organism>
<dbReference type="GO" id="GO:0036297">
    <property type="term" value="P:interstrand cross-link repair"/>
    <property type="evidence" value="ECO:0007669"/>
    <property type="project" value="TreeGrafter"/>
</dbReference>
<reference evidence="2" key="1">
    <citation type="submission" date="2023-07" db="EMBL/GenBank/DDBJ databases">
        <title>Chromosome-level genome assembly of Artemia franciscana.</title>
        <authorList>
            <person name="Jo E."/>
        </authorList>
    </citation>
    <scope>NUCLEOTIDE SEQUENCE</scope>
    <source>
        <tissue evidence="2">Whole body</tissue>
    </source>
</reference>
<feature type="domain" description="DNA repair metallo-beta-lactamase" evidence="1">
    <location>
        <begin position="8"/>
        <end position="45"/>
    </location>
</feature>
<dbReference type="Proteomes" id="UP001187531">
    <property type="component" value="Unassembled WGS sequence"/>
</dbReference>
<dbReference type="EMBL" id="JAVRJZ010000011">
    <property type="protein sequence ID" value="KAK2717004.1"/>
    <property type="molecule type" value="Genomic_DNA"/>
</dbReference>
<dbReference type="PANTHER" id="PTHR23240">
    <property type="entry name" value="DNA CROSS-LINK REPAIR PROTEIN PSO2/SNM1-RELATED"/>
    <property type="match status" value="1"/>
</dbReference>
<comment type="caution">
    <text evidence="2">The sequence shown here is derived from an EMBL/GenBank/DDBJ whole genome shotgun (WGS) entry which is preliminary data.</text>
</comment>
<name>A0AA88HVI5_ARTSF</name>
<keyword evidence="3" id="KW-1185">Reference proteome</keyword>
<sequence>MAPDVRNKVVSLYALPYSEHSSYEELKRFVRFIKPKEIIPTVNADTVARQKKFAKIFSSWKVPDVVGRENVRHLFLINNLYRFIFDYLPELKDKMKVIEEDLDDINSDDENMVVREPIEICLVCPLVVEVIPRKKDNRFPDTEEIEKFLALFLGNEKRSFRTDIDNKKMIIKVDSKVTDDEVTKLRTEKTKKECELGRLIVWDYSKFRVGKDPE</sequence>
<protein>
    <recommendedName>
        <fullName evidence="1">DNA repair metallo-beta-lactamase domain-containing protein</fullName>
    </recommendedName>
</protein>
<dbReference type="GO" id="GO:0003684">
    <property type="term" value="F:damaged DNA binding"/>
    <property type="evidence" value="ECO:0007669"/>
    <property type="project" value="TreeGrafter"/>
</dbReference>
<dbReference type="GO" id="GO:0035312">
    <property type="term" value="F:5'-3' DNA exonuclease activity"/>
    <property type="evidence" value="ECO:0007669"/>
    <property type="project" value="TreeGrafter"/>
</dbReference>
<dbReference type="AlphaFoldDB" id="A0AA88HVI5"/>
<evidence type="ECO:0000313" key="2">
    <source>
        <dbReference type="EMBL" id="KAK2717004.1"/>
    </source>
</evidence>
<accession>A0AA88HVI5</accession>
<dbReference type="Pfam" id="PF07522">
    <property type="entry name" value="DRMBL"/>
    <property type="match status" value="1"/>
</dbReference>
<dbReference type="GO" id="GO:0006303">
    <property type="term" value="P:double-strand break repair via nonhomologous end joining"/>
    <property type="evidence" value="ECO:0007669"/>
    <property type="project" value="TreeGrafter"/>
</dbReference>
<proteinExistence type="predicted"/>